<accession>A0A2W4R5U6</accession>
<proteinExistence type="predicted"/>
<organism evidence="1 2">
    <name type="scientific">Candidatus Methylumidiphilus alinenensis</name>
    <dbReference type="NCBI Taxonomy" id="2202197"/>
    <lineage>
        <taxon>Bacteria</taxon>
        <taxon>Pseudomonadati</taxon>
        <taxon>Pseudomonadota</taxon>
        <taxon>Gammaproteobacteria</taxon>
        <taxon>Methylococcales</taxon>
        <taxon>Candidatus Methylumidiphilus</taxon>
    </lineage>
</organism>
<evidence type="ECO:0000313" key="2">
    <source>
        <dbReference type="Proteomes" id="UP000249396"/>
    </source>
</evidence>
<name>A0A2W4R5U6_9GAMM</name>
<reference evidence="1 2" key="1">
    <citation type="journal article" date="2018" name="Aquat. Microb. Ecol.">
        <title>Gammaproteobacterial methanotrophs dominate.</title>
        <authorList>
            <person name="Rissanen A.J."/>
            <person name="Saarenheimo J."/>
            <person name="Tiirola M."/>
            <person name="Peura S."/>
            <person name="Aalto S.L."/>
            <person name="Karvinen A."/>
            <person name="Nykanen H."/>
        </authorList>
    </citation>
    <scope>NUCLEOTIDE SEQUENCE [LARGE SCALE GENOMIC DNA]</scope>
    <source>
        <strain evidence="1">AMbin10</strain>
    </source>
</reference>
<dbReference type="Proteomes" id="UP000249396">
    <property type="component" value="Unassembled WGS sequence"/>
</dbReference>
<sequence>MQWHEVCEHPSLQNLPFKIELNERGQILMSPVKVWVCNEDGAVRFFDINGELNNSNLVPSFPNKVRIMV</sequence>
<dbReference type="EMBL" id="QJPH01000384">
    <property type="protein sequence ID" value="PZN75448.1"/>
    <property type="molecule type" value="Genomic_DNA"/>
</dbReference>
<comment type="caution">
    <text evidence="1">The sequence shown here is derived from an EMBL/GenBank/DDBJ whole genome shotgun (WGS) entry which is preliminary data.</text>
</comment>
<gene>
    <name evidence="1" type="ORF">DM484_18740</name>
</gene>
<protein>
    <submittedName>
        <fullName evidence="1">Uncharacterized protein</fullName>
    </submittedName>
</protein>
<evidence type="ECO:0000313" key="1">
    <source>
        <dbReference type="EMBL" id="PZN75448.1"/>
    </source>
</evidence>
<dbReference type="AlphaFoldDB" id="A0A2W4R5U6"/>